<protein>
    <recommendedName>
        <fullName evidence="3">YlxR domain-containing protein</fullName>
    </recommendedName>
</protein>
<dbReference type="AlphaFoldDB" id="A0A0G0UDH6"/>
<accession>A0A0G0UDH6</accession>
<proteinExistence type="predicted"/>
<sequence length="74" mass="8694">MITTTTVCIRCGRDRILFKKWTEKSETNGKITTNELYICPDSDCQKIVDQKFAEMRDKRMESEMRKSNLKLAKS</sequence>
<dbReference type="Proteomes" id="UP000034531">
    <property type="component" value="Unassembled WGS sequence"/>
</dbReference>
<gene>
    <name evidence="1" type="ORF">UT84_C0045G0003</name>
</gene>
<evidence type="ECO:0000313" key="1">
    <source>
        <dbReference type="EMBL" id="KKR48192.1"/>
    </source>
</evidence>
<reference evidence="1 2" key="1">
    <citation type="journal article" date="2015" name="Nature">
        <title>rRNA introns, odd ribosomes, and small enigmatic genomes across a large radiation of phyla.</title>
        <authorList>
            <person name="Brown C.T."/>
            <person name="Hug L.A."/>
            <person name="Thomas B.C."/>
            <person name="Sharon I."/>
            <person name="Castelle C.J."/>
            <person name="Singh A."/>
            <person name="Wilkins M.J."/>
            <person name="Williams K.H."/>
            <person name="Banfield J.F."/>
        </authorList>
    </citation>
    <scope>NUCLEOTIDE SEQUENCE [LARGE SCALE GENOMIC DNA]</scope>
</reference>
<evidence type="ECO:0008006" key="3">
    <source>
        <dbReference type="Google" id="ProtNLM"/>
    </source>
</evidence>
<dbReference type="EMBL" id="LBYI01000045">
    <property type="protein sequence ID" value="KKR48192.1"/>
    <property type="molecule type" value="Genomic_DNA"/>
</dbReference>
<comment type="caution">
    <text evidence="1">The sequence shown here is derived from an EMBL/GenBank/DDBJ whole genome shotgun (WGS) entry which is preliminary data.</text>
</comment>
<organism evidence="1 2">
    <name type="scientific">Candidatus Curtissbacteria bacterium GW2011_GWA1_40_16</name>
    <dbReference type="NCBI Taxonomy" id="1618405"/>
    <lineage>
        <taxon>Bacteria</taxon>
        <taxon>Candidatus Curtissiibacteriota</taxon>
    </lineage>
</organism>
<evidence type="ECO:0000313" key="2">
    <source>
        <dbReference type="Proteomes" id="UP000034531"/>
    </source>
</evidence>
<name>A0A0G0UDH6_9BACT</name>